<dbReference type="AlphaFoldDB" id="A0A9P7VRK0"/>
<reference evidence="2" key="1">
    <citation type="submission" date="2020-11" db="EMBL/GenBank/DDBJ databases">
        <title>Adaptations for nitrogen fixation in a non-lichenized fungal sporocarp promotes dispersal by wood-feeding termites.</title>
        <authorList>
            <consortium name="DOE Joint Genome Institute"/>
            <person name="Koch R.A."/>
            <person name="Yoon G."/>
            <person name="Arayal U."/>
            <person name="Lail K."/>
            <person name="Amirebrahimi M."/>
            <person name="Labutti K."/>
            <person name="Lipzen A."/>
            <person name="Riley R."/>
            <person name="Barry K."/>
            <person name="Henrissat B."/>
            <person name="Grigoriev I.V."/>
            <person name="Herr J.R."/>
            <person name="Aime M.C."/>
        </authorList>
    </citation>
    <scope>NUCLEOTIDE SEQUENCE</scope>
    <source>
        <strain evidence="2">MCA 3950</strain>
    </source>
</reference>
<dbReference type="GO" id="GO:0016491">
    <property type="term" value="F:oxidoreductase activity"/>
    <property type="evidence" value="ECO:0007669"/>
    <property type="project" value="InterPro"/>
</dbReference>
<evidence type="ECO:0000259" key="1">
    <source>
        <dbReference type="Pfam" id="PF00724"/>
    </source>
</evidence>
<organism evidence="2 3">
    <name type="scientific">Guyanagaster necrorhizus</name>
    <dbReference type="NCBI Taxonomy" id="856835"/>
    <lineage>
        <taxon>Eukaryota</taxon>
        <taxon>Fungi</taxon>
        <taxon>Dikarya</taxon>
        <taxon>Basidiomycota</taxon>
        <taxon>Agaricomycotina</taxon>
        <taxon>Agaricomycetes</taxon>
        <taxon>Agaricomycetidae</taxon>
        <taxon>Agaricales</taxon>
        <taxon>Marasmiineae</taxon>
        <taxon>Physalacriaceae</taxon>
        <taxon>Guyanagaster</taxon>
    </lineage>
</organism>
<dbReference type="Gene3D" id="3.20.20.70">
    <property type="entry name" value="Aldolase class I"/>
    <property type="match status" value="1"/>
</dbReference>
<sequence>MPSQLFQPVKVGNMTLNHRIVMAPLTRYRATQKTRIPHVSVVKEYYSQRASDPGTLLISEAAWIAQKAVGRDYNPGVWSREQLEAWKEITDAVHAKGSFIFCQIWSLGRAADITSLREEDPPLPYTAPSPIRLTGKEETPRELTVEEIQEYVRMYAQGASKAVYEGGFDGVEIHGANGYQIDQFIQDVSNQRTDEYGGSVENRVRFALQVIDAVVEAVGAERTGFRVSPWAPFQGNHMRMEDPVPTFSYLMLKIKQRHPDLAYIHVVEPRISGPFTRDDVLPNESNDFIRDIWAPRPLISAGAYTRESAMDTADTKGDIIAFGRYFISNPDITLRLKHRIPLSPYDRLTFYIRGDASGKGYTDYAVAVVN</sequence>
<dbReference type="Pfam" id="PF00724">
    <property type="entry name" value="Oxidored_FMN"/>
    <property type="match status" value="1"/>
</dbReference>
<feature type="domain" description="NADH:flavin oxidoreductase/NADH oxidase N-terminal" evidence="1">
    <location>
        <begin position="4"/>
        <end position="342"/>
    </location>
</feature>
<protein>
    <submittedName>
        <fullName evidence="2">NADH:flavin oxidoreductase/NADH oxidase</fullName>
    </submittedName>
</protein>
<evidence type="ECO:0000313" key="3">
    <source>
        <dbReference type="Proteomes" id="UP000812287"/>
    </source>
</evidence>
<dbReference type="GeneID" id="66105618"/>
<dbReference type="CDD" id="cd02933">
    <property type="entry name" value="OYE_like_FMN"/>
    <property type="match status" value="1"/>
</dbReference>
<accession>A0A9P7VRK0</accession>
<evidence type="ECO:0000313" key="2">
    <source>
        <dbReference type="EMBL" id="KAG7445373.1"/>
    </source>
</evidence>
<dbReference type="InterPro" id="IPR045247">
    <property type="entry name" value="Oye-like"/>
</dbReference>
<dbReference type="Proteomes" id="UP000812287">
    <property type="component" value="Unassembled WGS sequence"/>
</dbReference>
<name>A0A9P7VRK0_9AGAR</name>
<dbReference type="PANTHER" id="PTHR22893:SF91">
    <property type="entry name" value="NADPH DEHYDROGENASE 2-RELATED"/>
    <property type="match status" value="1"/>
</dbReference>
<dbReference type="GO" id="GO:0010181">
    <property type="term" value="F:FMN binding"/>
    <property type="evidence" value="ECO:0007669"/>
    <property type="project" value="InterPro"/>
</dbReference>
<comment type="caution">
    <text evidence="2">The sequence shown here is derived from an EMBL/GenBank/DDBJ whole genome shotgun (WGS) entry which is preliminary data.</text>
</comment>
<dbReference type="EMBL" id="MU250537">
    <property type="protein sequence ID" value="KAG7445373.1"/>
    <property type="molecule type" value="Genomic_DNA"/>
</dbReference>
<dbReference type="RefSeq" id="XP_043038873.1">
    <property type="nucleotide sequence ID" value="XM_043183321.1"/>
</dbReference>
<dbReference type="InterPro" id="IPR001155">
    <property type="entry name" value="OxRdtase_FMN_N"/>
</dbReference>
<gene>
    <name evidence="2" type="ORF">BT62DRAFT_898078</name>
</gene>
<proteinExistence type="predicted"/>
<keyword evidence="3" id="KW-1185">Reference proteome</keyword>
<dbReference type="InterPro" id="IPR013785">
    <property type="entry name" value="Aldolase_TIM"/>
</dbReference>
<dbReference type="SUPFAM" id="SSF51395">
    <property type="entry name" value="FMN-linked oxidoreductases"/>
    <property type="match status" value="1"/>
</dbReference>
<dbReference type="PANTHER" id="PTHR22893">
    <property type="entry name" value="NADH OXIDOREDUCTASE-RELATED"/>
    <property type="match status" value="1"/>
</dbReference>
<dbReference type="FunFam" id="3.20.20.70:FF:000138">
    <property type="entry name" value="NADPH dehydrogenase 1"/>
    <property type="match status" value="1"/>
</dbReference>
<dbReference type="OrthoDB" id="276546at2759"/>